<evidence type="ECO:0000256" key="2">
    <source>
        <dbReference type="ARBA" id="ARBA00022679"/>
    </source>
</evidence>
<evidence type="ECO:0000313" key="6">
    <source>
        <dbReference type="EMBL" id="VTP09498.1"/>
    </source>
</evidence>
<protein>
    <submittedName>
        <fullName evidence="6">Multifunctional cyclase-dehydratase-3-O-methyl transferase TcmN</fullName>
    </submittedName>
</protein>
<dbReference type="InterPro" id="IPR016461">
    <property type="entry name" value="COMT-like"/>
</dbReference>
<dbReference type="PANTHER" id="PTHR43712">
    <property type="entry name" value="PUTATIVE (AFU_ORTHOLOGUE AFUA_4G14580)-RELATED"/>
    <property type="match status" value="1"/>
</dbReference>
<dbReference type="InterPro" id="IPR001077">
    <property type="entry name" value="COMT_C"/>
</dbReference>
<keyword evidence="1" id="KW-0489">Methyltransferase</keyword>
<dbReference type="GO" id="GO:0032259">
    <property type="term" value="P:methylation"/>
    <property type="evidence" value="ECO:0007669"/>
    <property type="project" value="UniProtKB-KW"/>
</dbReference>
<keyword evidence="3" id="KW-0949">S-adenosyl-L-methionine</keyword>
<evidence type="ECO:0000259" key="5">
    <source>
        <dbReference type="Pfam" id="PF08100"/>
    </source>
</evidence>
<dbReference type="InterPro" id="IPR012967">
    <property type="entry name" value="COMT_dimerisation"/>
</dbReference>
<feature type="domain" description="O-methyltransferase dimerisation" evidence="5">
    <location>
        <begin position="93"/>
        <end position="156"/>
    </location>
</feature>
<reference evidence="6" key="1">
    <citation type="submission" date="2019-05" db="EMBL/GenBank/DDBJ databases">
        <authorList>
            <person name="Naeem R."/>
            <person name="Antony C."/>
            <person name="Guan Q."/>
        </authorList>
    </citation>
    <scope>NUCLEOTIDE SEQUENCE</scope>
    <source>
        <strain evidence="6">1</strain>
    </source>
</reference>
<feature type="domain" description="O-methyltransferase C-terminal" evidence="4">
    <location>
        <begin position="186"/>
        <end position="391"/>
    </location>
</feature>
<gene>
    <name evidence="6" type="primary">tcmN_3</name>
    <name evidence="6" type="ORF">BIN_B_03833</name>
</gene>
<evidence type="ECO:0000259" key="4">
    <source>
        <dbReference type="Pfam" id="PF00891"/>
    </source>
</evidence>
<dbReference type="InterPro" id="IPR036390">
    <property type="entry name" value="WH_DNA-bd_sf"/>
</dbReference>
<dbReference type="GO" id="GO:0046983">
    <property type="term" value="F:protein dimerization activity"/>
    <property type="evidence" value="ECO:0007669"/>
    <property type="project" value="InterPro"/>
</dbReference>
<dbReference type="SUPFAM" id="SSF46785">
    <property type="entry name" value="Winged helix' DNA-binding domain"/>
    <property type="match status" value="1"/>
</dbReference>
<dbReference type="InterPro" id="IPR029063">
    <property type="entry name" value="SAM-dependent_MTases_sf"/>
</dbReference>
<dbReference type="InterPro" id="IPR036388">
    <property type="entry name" value="WH-like_DNA-bd_sf"/>
</dbReference>
<dbReference type="GO" id="GO:0008171">
    <property type="term" value="F:O-methyltransferase activity"/>
    <property type="evidence" value="ECO:0007669"/>
    <property type="project" value="InterPro"/>
</dbReference>
<evidence type="ECO:0000256" key="3">
    <source>
        <dbReference type="ARBA" id="ARBA00022691"/>
    </source>
</evidence>
<accession>A0A653FIL2</accession>
<dbReference type="Gene3D" id="3.40.50.150">
    <property type="entry name" value="Vaccinia Virus protein VP39"/>
    <property type="match status" value="1"/>
</dbReference>
<name>A0A653FIL2_MYCSM</name>
<dbReference type="AlphaFoldDB" id="A0A653FIL2"/>
<dbReference type="Pfam" id="PF08100">
    <property type="entry name" value="Dimerisation"/>
    <property type="match status" value="1"/>
</dbReference>
<dbReference type="SUPFAM" id="SSF53335">
    <property type="entry name" value="S-adenosyl-L-methionine-dependent methyltransferases"/>
    <property type="match status" value="1"/>
</dbReference>
<evidence type="ECO:0000256" key="1">
    <source>
        <dbReference type="ARBA" id="ARBA00022603"/>
    </source>
</evidence>
<keyword evidence="2 6" id="KW-0808">Transferase</keyword>
<proteinExistence type="predicted"/>
<dbReference type="PROSITE" id="PS51683">
    <property type="entry name" value="SAM_OMT_II"/>
    <property type="match status" value="1"/>
</dbReference>
<dbReference type="PANTHER" id="PTHR43712:SF2">
    <property type="entry name" value="O-METHYLTRANSFERASE CICE"/>
    <property type="match status" value="1"/>
</dbReference>
<dbReference type="EMBL" id="LR589646">
    <property type="protein sequence ID" value="VTP09498.1"/>
    <property type="molecule type" value="Genomic_DNA"/>
</dbReference>
<dbReference type="Pfam" id="PF00891">
    <property type="entry name" value="Methyltransf_2"/>
    <property type="match status" value="1"/>
</dbReference>
<dbReference type="Gene3D" id="1.10.10.10">
    <property type="entry name" value="Winged helix-like DNA-binding domain superfamily/Winged helix DNA-binding domain"/>
    <property type="match status" value="1"/>
</dbReference>
<organism evidence="6">
    <name type="scientific">Mycolicibacterium smegmatis</name>
    <name type="common">Mycobacterium smegmatis</name>
    <dbReference type="NCBI Taxonomy" id="1772"/>
    <lineage>
        <taxon>Bacteria</taxon>
        <taxon>Bacillati</taxon>
        <taxon>Actinomycetota</taxon>
        <taxon>Actinomycetes</taxon>
        <taxon>Mycobacteriales</taxon>
        <taxon>Mycobacteriaceae</taxon>
        <taxon>Mycolicibacterium</taxon>
    </lineage>
</organism>
<sequence>MIVSAHPLHACRRRVRILRLRLQDGFLLPSPVLAKTLRRAPVEVSGAQADLRIGHAKGGKVTAFVSEDPTDDDEEALDARERMARLIFAPRILAQVVKCVAQFGVADHLATGPCHPADLAAVIGLDASAAGRLLRYCTTVGLVRRDKDGRYHGTELLATLRSDDPYRLRSFAMAQNGPGQWAVLSRLDEALRTGAPQAAEALGCELYEYYGRPDVADEAAAYRQGLLGRSVDVQDAVVDFVDTRGLASVLDVGGSAGSMVMALMLANPDLRGAVLDLPDAAPAAEAQARRLGVSERFEFIAGNFFEEVPGSDLFLLKNVLGNWDDDRCVAILENSRRKALPESRWVIVENAVDESSPKRWAVDVDIVTLVAVGGRVRSVDDYRRLLTRAGLRFVRSASATAGYQLIEAVLR</sequence>